<evidence type="ECO:0000256" key="2">
    <source>
        <dbReference type="SAM" id="Phobius"/>
    </source>
</evidence>
<proteinExistence type="predicted"/>
<evidence type="ECO:0000313" key="4">
    <source>
        <dbReference type="Proteomes" id="UP000027195"/>
    </source>
</evidence>
<reference evidence="4" key="1">
    <citation type="journal article" date="2014" name="Proc. Natl. Acad. Sci. U.S.A.">
        <title>Extensive sampling of basidiomycete genomes demonstrates inadequacy of the white-rot/brown-rot paradigm for wood decay fungi.</title>
        <authorList>
            <person name="Riley R."/>
            <person name="Salamov A.A."/>
            <person name="Brown D.W."/>
            <person name="Nagy L.G."/>
            <person name="Floudas D."/>
            <person name="Held B.W."/>
            <person name="Levasseur A."/>
            <person name="Lombard V."/>
            <person name="Morin E."/>
            <person name="Otillar R."/>
            <person name="Lindquist E.A."/>
            <person name="Sun H."/>
            <person name="LaButti K.M."/>
            <person name="Schmutz J."/>
            <person name="Jabbour D."/>
            <person name="Luo H."/>
            <person name="Baker S.E."/>
            <person name="Pisabarro A.G."/>
            <person name="Walton J.D."/>
            <person name="Blanchette R.A."/>
            <person name="Henrissat B."/>
            <person name="Martin F."/>
            <person name="Cullen D."/>
            <person name="Hibbett D.S."/>
            <person name="Grigoriev I.V."/>
        </authorList>
    </citation>
    <scope>NUCLEOTIDE SEQUENCE [LARGE SCALE GENOMIC DNA]</scope>
    <source>
        <strain evidence="4">FD-172 SS1</strain>
    </source>
</reference>
<dbReference type="InParanoid" id="A0A067M6S8"/>
<evidence type="ECO:0000256" key="1">
    <source>
        <dbReference type="SAM" id="MobiDB-lite"/>
    </source>
</evidence>
<gene>
    <name evidence="3" type="ORF">BOTBODRAFT_190536</name>
</gene>
<dbReference type="EMBL" id="KL198068">
    <property type="protein sequence ID" value="KDQ10385.1"/>
    <property type="molecule type" value="Genomic_DNA"/>
</dbReference>
<dbReference type="AlphaFoldDB" id="A0A067M6S8"/>
<dbReference type="Proteomes" id="UP000027195">
    <property type="component" value="Unassembled WGS sequence"/>
</dbReference>
<name>A0A067M6S8_BOTB1</name>
<evidence type="ECO:0000313" key="3">
    <source>
        <dbReference type="EMBL" id="KDQ10385.1"/>
    </source>
</evidence>
<keyword evidence="2" id="KW-1133">Transmembrane helix</keyword>
<feature type="transmembrane region" description="Helical" evidence="2">
    <location>
        <begin position="74"/>
        <end position="99"/>
    </location>
</feature>
<dbReference type="STRING" id="930990.A0A067M6S8"/>
<keyword evidence="2" id="KW-0472">Membrane</keyword>
<keyword evidence="2" id="KW-0812">Transmembrane</keyword>
<organism evidence="3 4">
    <name type="scientific">Botryobasidium botryosum (strain FD-172 SS1)</name>
    <dbReference type="NCBI Taxonomy" id="930990"/>
    <lineage>
        <taxon>Eukaryota</taxon>
        <taxon>Fungi</taxon>
        <taxon>Dikarya</taxon>
        <taxon>Basidiomycota</taxon>
        <taxon>Agaricomycotina</taxon>
        <taxon>Agaricomycetes</taxon>
        <taxon>Cantharellales</taxon>
        <taxon>Botryobasidiaceae</taxon>
        <taxon>Botryobasidium</taxon>
    </lineage>
</organism>
<sequence>MDEEHSKPNQTPPDNSHDAHPRKRHWFQYTLACSLALVIIICTWTFRQLAAISPGIPAWPSFGKFARDNTRSTIMGVTVFCTFLNFLAKWLFYHSVVIFTRLRLMEERTFVETAFLGAVASGRAFRTIHGGGAYTATSVVILGLLGLLTAGFTSLFTPLPIPNTIGISGSELDFASTSPECIDWYMANSNPEDCRWMSYSGFTHSTCLAGNQALYVLLAGRAAMYGHYNNITQDASDDAAAYIHLNSAWLYGSTSGVLPSGPYGIPKLDSMNAFYVPDSYIRMGSMSWNYTTNLQGLTADVQCQYADQSPIQGTPQPGSYGGTCPGASSASPNITYPPSPSTMTVMACPSVNSSGPTDSATMPYNIYLRAFGSDPAYQATLGNITCRVAPRLVEARTSFRTDLSAFITSPEPTPLSATFNIASQAIEGIVAVIQQTQTIGSNMVFQSVVTFAVNYFGSDGVTRNESYPMLFETFIRGMIEYEASYIRFNLTAAAVAAPPPLSCTRNYTGGLTYQSYGWDAELSPAALLPLTTLVAIAFALVFTTFYSHFMLHSTRHLPAFDPTNFVSITVAVAAGGFKLPESIKTAADEDNILLGTKVRYGKLEDGSKEGLISKLDEPS</sequence>
<feature type="transmembrane region" description="Helical" evidence="2">
    <location>
        <begin position="26"/>
        <end position="46"/>
    </location>
</feature>
<feature type="region of interest" description="Disordered" evidence="1">
    <location>
        <begin position="1"/>
        <end position="20"/>
    </location>
</feature>
<protein>
    <submittedName>
        <fullName evidence="3">Uncharacterized protein</fullName>
    </submittedName>
</protein>
<keyword evidence="4" id="KW-1185">Reference proteome</keyword>
<feature type="transmembrane region" description="Helical" evidence="2">
    <location>
        <begin position="526"/>
        <end position="546"/>
    </location>
</feature>
<dbReference type="OrthoDB" id="2991366at2759"/>
<dbReference type="HOGENOM" id="CLU_016816_0_0_1"/>
<accession>A0A067M6S8</accession>
<feature type="transmembrane region" description="Helical" evidence="2">
    <location>
        <begin position="133"/>
        <end position="156"/>
    </location>
</feature>